<dbReference type="Gene3D" id="1.10.150.130">
    <property type="match status" value="1"/>
</dbReference>
<name>A0A173WXY8_9FIRM</name>
<keyword evidence="5" id="KW-0233">DNA recombination</keyword>
<dbReference type="CDD" id="cd01189">
    <property type="entry name" value="INT_ICEBs1_C_like"/>
    <property type="match status" value="1"/>
</dbReference>
<dbReference type="InterPro" id="IPR010998">
    <property type="entry name" value="Integrase_recombinase_N"/>
</dbReference>
<dbReference type="PANTHER" id="PTHR30349:SF64">
    <property type="entry name" value="PROPHAGE INTEGRASE INTD-RELATED"/>
    <property type="match status" value="1"/>
</dbReference>
<dbReference type="Pfam" id="PF14657">
    <property type="entry name" value="Arm-DNA-bind_4"/>
    <property type="match status" value="1"/>
</dbReference>
<dbReference type="Pfam" id="PF00589">
    <property type="entry name" value="Phage_integrase"/>
    <property type="match status" value="1"/>
</dbReference>
<keyword evidence="3" id="KW-0229">DNA integration</keyword>
<dbReference type="Gene3D" id="1.10.443.10">
    <property type="entry name" value="Intergrase catalytic core"/>
    <property type="match status" value="1"/>
</dbReference>
<evidence type="ECO:0000256" key="4">
    <source>
        <dbReference type="ARBA" id="ARBA00023125"/>
    </source>
</evidence>
<dbReference type="RefSeq" id="WP_055188454.1">
    <property type="nucleotide sequence ID" value="NZ_NOUV01000014.1"/>
</dbReference>
<organism evidence="6 7">
    <name type="scientific">Faecalibacterium prausnitzii</name>
    <dbReference type="NCBI Taxonomy" id="853"/>
    <lineage>
        <taxon>Bacteria</taxon>
        <taxon>Bacillati</taxon>
        <taxon>Bacillota</taxon>
        <taxon>Clostridia</taxon>
        <taxon>Eubacteriales</taxon>
        <taxon>Oscillospiraceae</taxon>
        <taxon>Faecalibacterium</taxon>
    </lineage>
</organism>
<evidence type="ECO:0000313" key="6">
    <source>
        <dbReference type="EMBL" id="PDX86608.1"/>
    </source>
</evidence>
<dbReference type="InterPro" id="IPR050090">
    <property type="entry name" value="Tyrosine_recombinase_XerCD"/>
</dbReference>
<dbReference type="AlphaFoldDB" id="A0A173WXY8"/>
<dbReference type="GO" id="GO:0015074">
    <property type="term" value="P:DNA integration"/>
    <property type="evidence" value="ECO:0007669"/>
    <property type="project" value="UniProtKB-KW"/>
</dbReference>
<evidence type="ECO:0000256" key="3">
    <source>
        <dbReference type="ARBA" id="ARBA00022908"/>
    </source>
</evidence>
<comment type="caution">
    <text evidence="6">The sequence shown here is derived from an EMBL/GenBank/DDBJ whole genome shotgun (WGS) entry which is preliminary data.</text>
</comment>
<comment type="similarity">
    <text evidence="2">Belongs to the 'phage' integrase family.</text>
</comment>
<dbReference type="InterPro" id="IPR028259">
    <property type="entry name" value="AP2-like_int_N"/>
</dbReference>
<dbReference type="Proteomes" id="UP000220904">
    <property type="component" value="Unassembled WGS sequence"/>
</dbReference>
<dbReference type="PANTHER" id="PTHR30349">
    <property type="entry name" value="PHAGE INTEGRASE-RELATED"/>
    <property type="match status" value="1"/>
</dbReference>
<dbReference type="InterPro" id="IPR044068">
    <property type="entry name" value="CB"/>
</dbReference>
<comment type="function">
    <text evidence="1">Site-specific tyrosine recombinase, which acts by catalyzing the cutting and rejoining of the recombining DNA molecules.</text>
</comment>
<evidence type="ECO:0000256" key="5">
    <source>
        <dbReference type="ARBA" id="ARBA00023172"/>
    </source>
</evidence>
<sequence length="370" mass="43209">MPCYKDEKTGTWYCQFRYADFTGKRKQKRKRGFKTKREAQEWEREFHLQKAKSCDMTLASFVELYFNDREHHVRDTTMDTKRNVFDTKIVPLLGNRKMNEITALDIRDWQQRVKEMGEATGLPYSETYLYTIHAQLTALFNYAQTFYGLRFNPCDAAGYMGSSVAGEMLIITKDQYELLRKEFRNEAYLLAFDILFWTGCREGEMLALLPKDLTDDDQLRIYKTYHRKKGQDIFGPTKNSKKGGNRNVPIPHWLAEEFRTYCSRLYGLTPDDRVFYMTCTALNKELTRCTQLTYLPDIRVHDLRHSHVSLCIELGYSVVLVARRIGDTVPVVMRTYAHLYPNKQQELVSKLEAIGSPSSNDDESDLMSLG</sequence>
<evidence type="ECO:0000313" key="7">
    <source>
        <dbReference type="Proteomes" id="UP000220904"/>
    </source>
</evidence>
<dbReference type="GO" id="GO:0006310">
    <property type="term" value="P:DNA recombination"/>
    <property type="evidence" value="ECO:0007669"/>
    <property type="project" value="UniProtKB-KW"/>
</dbReference>
<proteinExistence type="inferred from homology"/>
<dbReference type="PROSITE" id="PS51900">
    <property type="entry name" value="CB"/>
    <property type="match status" value="1"/>
</dbReference>
<evidence type="ECO:0000256" key="2">
    <source>
        <dbReference type="ARBA" id="ARBA00008857"/>
    </source>
</evidence>
<dbReference type="InterPro" id="IPR013762">
    <property type="entry name" value="Integrase-like_cat_sf"/>
</dbReference>
<dbReference type="Pfam" id="PF14659">
    <property type="entry name" value="Phage_int_SAM_3"/>
    <property type="match status" value="1"/>
</dbReference>
<keyword evidence="4" id="KW-0238">DNA-binding</keyword>
<dbReference type="GO" id="GO:0003677">
    <property type="term" value="F:DNA binding"/>
    <property type="evidence" value="ECO:0007669"/>
    <property type="project" value="UniProtKB-UniRule"/>
</dbReference>
<gene>
    <name evidence="6" type="ORF">CHR60_07665</name>
</gene>
<reference evidence="6 7" key="1">
    <citation type="journal article" date="2017" name="Front. Microbiol.">
        <title>New Insights into the Diversity of the Genus Faecalibacterium.</title>
        <authorList>
            <person name="Benevides L."/>
            <person name="Burman S."/>
            <person name="Martin R."/>
            <person name="Robert V."/>
            <person name="Thomas M."/>
            <person name="Miquel S."/>
            <person name="Chain F."/>
            <person name="Sokol H."/>
            <person name="Bermudez-Humaran L.G."/>
            <person name="Morrison M."/>
            <person name="Langella P."/>
            <person name="Azevedo V.A."/>
            <person name="Chatel J.M."/>
            <person name="Soares S."/>
        </authorList>
    </citation>
    <scope>NUCLEOTIDE SEQUENCE [LARGE SCALE GENOMIC DNA]</scope>
    <source>
        <strain evidence="6 7">AHMP21</strain>
    </source>
</reference>
<dbReference type="InterPro" id="IPR004107">
    <property type="entry name" value="Integrase_SAM-like_N"/>
</dbReference>
<accession>A0A173WXY8</accession>
<dbReference type="InterPro" id="IPR002104">
    <property type="entry name" value="Integrase_catalytic"/>
</dbReference>
<protein>
    <submittedName>
        <fullName evidence="6">Site-specific integrase</fullName>
    </submittedName>
</protein>
<dbReference type="SUPFAM" id="SSF56349">
    <property type="entry name" value="DNA breaking-rejoining enzymes"/>
    <property type="match status" value="1"/>
</dbReference>
<evidence type="ECO:0000256" key="1">
    <source>
        <dbReference type="ARBA" id="ARBA00003283"/>
    </source>
</evidence>
<dbReference type="PROSITE" id="PS51898">
    <property type="entry name" value="TYR_RECOMBINASE"/>
    <property type="match status" value="1"/>
</dbReference>
<dbReference type="EMBL" id="NOUV01000014">
    <property type="protein sequence ID" value="PDX86608.1"/>
    <property type="molecule type" value="Genomic_DNA"/>
</dbReference>
<dbReference type="OrthoDB" id="9803188at2"/>
<dbReference type="InterPro" id="IPR011010">
    <property type="entry name" value="DNA_brk_join_enz"/>
</dbReference>